<gene>
    <name evidence="11 13" type="primary">rnhA</name>
    <name evidence="13" type="ORF">SMSP2_02500</name>
</gene>
<dbReference type="InterPro" id="IPR002156">
    <property type="entry name" value="RNaseH_domain"/>
</dbReference>
<evidence type="ECO:0000313" key="13">
    <source>
        <dbReference type="EMBL" id="AQQ72119.1"/>
    </source>
</evidence>
<dbReference type="AlphaFoldDB" id="A0A1Q2MHJ1"/>
<evidence type="ECO:0000313" key="14">
    <source>
        <dbReference type="Proteomes" id="UP000188181"/>
    </source>
</evidence>
<keyword evidence="14" id="KW-1185">Reference proteome</keyword>
<dbReference type="CDD" id="cd09278">
    <property type="entry name" value="RNase_HI_prokaryote_like"/>
    <property type="match status" value="1"/>
</dbReference>
<evidence type="ECO:0000259" key="12">
    <source>
        <dbReference type="PROSITE" id="PS50879"/>
    </source>
</evidence>
<name>A0A1Q2MHJ1_9BACT</name>
<dbReference type="GO" id="GO:0005737">
    <property type="term" value="C:cytoplasm"/>
    <property type="evidence" value="ECO:0007669"/>
    <property type="project" value="UniProtKB-SubCell"/>
</dbReference>
<dbReference type="InterPro" id="IPR012337">
    <property type="entry name" value="RNaseH-like_sf"/>
</dbReference>
<dbReference type="SUPFAM" id="SSF53098">
    <property type="entry name" value="Ribonuclease H-like"/>
    <property type="match status" value="1"/>
</dbReference>
<evidence type="ECO:0000256" key="11">
    <source>
        <dbReference type="HAMAP-Rule" id="MF_00042"/>
    </source>
</evidence>
<keyword evidence="7 11" id="KW-0479">Metal-binding</keyword>
<feature type="binding site" evidence="11">
    <location>
        <position position="14"/>
    </location>
    <ligand>
        <name>Mg(2+)</name>
        <dbReference type="ChEBI" id="CHEBI:18420"/>
        <label>1</label>
    </ligand>
</feature>
<keyword evidence="11" id="KW-0963">Cytoplasm</keyword>
<evidence type="ECO:0000256" key="8">
    <source>
        <dbReference type="ARBA" id="ARBA00022759"/>
    </source>
</evidence>
<feature type="binding site" evidence="11">
    <location>
        <position position="142"/>
    </location>
    <ligand>
        <name>Mg(2+)</name>
        <dbReference type="ChEBI" id="CHEBI:18420"/>
        <label>2</label>
    </ligand>
</feature>
<comment type="subcellular location">
    <subcellularLocation>
        <location evidence="11">Cytoplasm</location>
    </subcellularLocation>
</comment>
<proteinExistence type="inferred from homology"/>
<evidence type="ECO:0000256" key="1">
    <source>
        <dbReference type="ARBA" id="ARBA00000077"/>
    </source>
</evidence>
<feature type="binding site" evidence="11">
    <location>
        <position position="55"/>
    </location>
    <ligand>
        <name>Mg(2+)</name>
        <dbReference type="ChEBI" id="CHEBI:18420"/>
        <label>1</label>
    </ligand>
</feature>
<evidence type="ECO:0000256" key="7">
    <source>
        <dbReference type="ARBA" id="ARBA00022723"/>
    </source>
</evidence>
<evidence type="ECO:0000256" key="5">
    <source>
        <dbReference type="ARBA" id="ARBA00012180"/>
    </source>
</evidence>
<dbReference type="HAMAP" id="MF_00042">
    <property type="entry name" value="RNase_H"/>
    <property type="match status" value="1"/>
</dbReference>
<keyword evidence="6 11" id="KW-0540">Nuclease</keyword>
<dbReference type="Gene3D" id="3.30.420.10">
    <property type="entry name" value="Ribonuclease H-like superfamily/Ribonuclease H"/>
    <property type="match status" value="1"/>
</dbReference>
<dbReference type="KEGG" id="pbas:SMSP2_02500"/>
<dbReference type="InterPro" id="IPR036397">
    <property type="entry name" value="RNaseH_sf"/>
</dbReference>
<organism evidence="13 14">
    <name type="scientific">Limihaloglobus sulfuriphilus</name>
    <dbReference type="NCBI Taxonomy" id="1851148"/>
    <lineage>
        <taxon>Bacteria</taxon>
        <taxon>Pseudomonadati</taxon>
        <taxon>Planctomycetota</taxon>
        <taxon>Phycisphaerae</taxon>
        <taxon>Sedimentisphaerales</taxon>
        <taxon>Sedimentisphaeraceae</taxon>
        <taxon>Limihaloglobus</taxon>
    </lineage>
</organism>
<comment type="cofactor">
    <cofactor evidence="11">
        <name>Mg(2+)</name>
        <dbReference type="ChEBI" id="CHEBI:18420"/>
    </cofactor>
    <text evidence="11">Binds 1 Mg(2+) ion per subunit. May bind a second metal ion at a regulatory site, or after substrate binding.</text>
</comment>
<evidence type="ECO:0000256" key="4">
    <source>
        <dbReference type="ARBA" id="ARBA00011245"/>
    </source>
</evidence>
<keyword evidence="8 11" id="KW-0255">Endonuclease</keyword>
<feature type="binding site" evidence="11">
    <location>
        <position position="14"/>
    </location>
    <ligand>
        <name>Mg(2+)</name>
        <dbReference type="ChEBI" id="CHEBI:18420"/>
        <label>2</label>
    </ligand>
</feature>
<dbReference type="NCBIfam" id="NF001236">
    <property type="entry name" value="PRK00203.1"/>
    <property type="match status" value="1"/>
</dbReference>
<accession>A0A1Q2MHJ1</accession>
<dbReference type="EC" id="3.1.26.4" evidence="5 11"/>
<evidence type="ECO:0000256" key="9">
    <source>
        <dbReference type="ARBA" id="ARBA00022801"/>
    </source>
</evidence>
<feature type="binding site" evidence="11">
    <location>
        <position position="77"/>
    </location>
    <ligand>
        <name>Mg(2+)</name>
        <dbReference type="ChEBI" id="CHEBI:18420"/>
        <label>1</label>
    </ligand>
</feature>
<dbReference type="GO" id="GO:0004523">
    <property type="term" value="F:RNA-DNA hybrid ribonuclease activity"/>
    <property type="evidence" value="ECO:0007669"/>
    <property type="project" value="UniProtKB-UniRule"/>
</dbReference>
<comment type="similarity">
    <text evidence="3 11">Belongs to the RNase H family.</text>
</comment>
<dbReference type="GO" id="GO:0000287">
    <property type="term" value="F:magnesium ion binding"/>
    <property type="evidence" value="ECO:0007669"/>
    <property type="project" value="UniProtKB-UniRule"/>
</dbReference>
<dbReference type="InterPro" id="IPR050092">
    <property type="entry name" value="RNase_H"/>
</dbReference>
<keyword evidence="9 11" id="KW-0378">Hydrolase</keyword>
<dbReference type="FunFam" id="3.30.420.10:FF:000089">
    <property type="entry name" value="Ribonuclease H"/>
    <property type="match status" value="1"/>
</dbReference>
<feature type="domain" description="RNase H type-1" evidence="12">
    <location>
        <begin position="5"/>
        <end position="150"/>
    </location>
</feature>
<sequence length="154" mass="17691">MSEKKMKKVIIYTDGGAAPNPGLGGWGAVLISPRHNNHTKELCGSEEDTTNNRMELTAAIKALEALKQPCTVELHTDSQYLRNAFANKWLDKWQKNNWKTARKQPVLNQDLWQRLLELAQKHEITWNWVKGHADNPHNNRCDELCEIARSRHGK</sequence>
<dbReference type="PANTHER" id="PTHR10642">
    <property type="entry name" value="RIBONUCLEASE H1"/>
    <property type="match status" value="1"/>
</dbReference>
<dbReference type="GO" id="GO:0043137">
    <property type="term" value="P:DNA replication, removal of RNA primer"/>
    <property type="evidence" value="ECO:0007669"/>
    <property type="project" value="TreeGrafter"/>
</dbReference>
<evidence type="ECO:0000256" key="2">
    <source>
        <dbReference type="ARBA" id="ARBA00004065"/>
    </source>
</evidence>
<dbReference type="STRING" id="1851148.SMSP2_02500"/>
<evidence type="ECO:0000256" key="6">
    <source>
        <dbReference type="ARBA" id="ARBA00022722"/>
    </source>
</evidence>
<comment type="catalytic activity">
    <reaction evidence="1 11">
        <text>Endonucleolytic cleavage to 5'-phosphomonoester.</text>
        <dbReference type="EC" id="3.1.26.4"/>
    </reaction>
</comment>
<dbReference type="EMBL" id="CP019646">
    <property type="protein sequence ID" value="AQQ72119.1"/>
    <property type="molecule type" value="Genomic_DNA"/>
</dbReference>
<comment type="subunit">
    <text evidence="4 11">Monomer.</text>
</comment>
<dbReference type="InterPro" id="IPR022892">
    <property type="entry name" value="RNaseHI"/>
</dbReference>
<evidence type="ECO:0000256" key="3">
    <source>
        <dbReference type="ARBA" id="ARBA00005300"/>
    </source>
</evidence>
<dbReference type="Proteomes" id="UP000188181">
    <property type="component" value="Chromosome"/>
</dbReference>
<keyword evidence="10 11" id="KW-0460">Magnesium</keyword>
<reference evidence="14" key="1">
    <citation type="submission" date="2017-02" db="EMBL/GenBank/DDBJ databases">
        <title>Comparative genomics and description of representatives of a novel lineage of planctomycetes thriving in anoxic sediments.</title>
        <authorList>
            <person name="Spring S."/>
            <person name="Bunk B."/>
            <person name="Sproer C."/>
        </authorList>
    </citation>
    <scope>NUCLEOTIDE SEQUENCE [LARGE SCALE GENOMIC DNA]</scope>
    <source>
        <strain evidence="14">SM-Chi-D1</strain>
    </source>
</reference>
<protein>
    <recommendedName>
        <fullName evidence="5 11">Ribonuclease H</fullName>
        <shortName evidence="11">RNase H</shortName>
        <ecNumber evidence="5 11">3.1.26.4</ecNumber>
    </recommendedName>
</protein>
<comment type="function">
    <text evidence="2 11">Endonuclease that specifically degrades the RNA of RNA-DNA hybrids.</text>
</comment>
<evidence type="ECO:0000256" key="10">
    <source>
        <dbReference type="ARBA" id="ARBA00022842"/>
    </source>
</evidence>
<dbReference type="GO" id="GO:0003676">
    <property type="term" value="F:nucleic acid binding"/>
    <property type="evidence" value="ECO:0007669"/>
    <property type="project" value="InterPro"/>
</dbReference>
<dbReference type="PANTHER" id="PTHR10642:SF26">
    <property type="entry name" value="RIBONUCLEASE H1"/>
    <property type="match status" value="1"/>
</dbReference>
<dbReference type="PROSITE" id="PS50879">
    <property type="entry name" value="RNASE_H_1"/>
    <property type="match status" value="1"/>
</dbReference>
<dbReference type="Pfam" id="PF00075">
    <property type="entry name" value="RNase_H"/>
    <property type="match status" value="1"/>
</dbReference>